<protein>
    <recommendedName>
        <fullName evidence="5">Secreted protein</fullName>
    </recommendedName>
</protein>
<evidence type="ECO:0008006" key="5">
    <source>
        <dbReference type="Google" id="ProtNLM"/>
    </source>
</evidence>
<reference evidence="4" key="1">
    <citation type="journal article" date="2019" name="Int. J. Syst. Evol. Microbiol.">
        <title>The Global Catalogue of Microorganisms (GCM) 10K type strain sequencing project: providing services to taxonomists for standard genome sequencing and annotation.</title>
        <authorList>
            <consortium name="The Broad Institute Genomics Platform"/>
            <consortium name="The Broad Institute Genome Sequencing Center for Infectious Disease"/>
            <person name="Wu L."/>
            <person name="Ma J."/>
        </authorList>
    </citation>
    <scope>NUCLEOTIDE SEQUENCE [LARGE SCALE GENOMIC DNA]</scope>
    <source>
        <strain evidence="4">CCM 7224</strain>
    </source>
</reference>
<gene>
    <name evidence="3" type="ORF">ACFPFX_24405</name>
</gene>
<name>A0ABV9UST6_9ACTN</name>
<feature type="chain" id="PRO_5046280834" description="Secreted protein" evidence="2">
    <location>
        <begin position="28"/>
        <end position="84"/>
    </location>
</feature>
<keyword evidence="4" id="KW-1185">Reference proteome</keyword>
<dbReference type="EMBL" id="JBHSIZ010000030">
    <property type="protein sequence ID" value="MFC4959438.1"/>
    <property type="molecule type" value="Genomic_DNA"/>
</dbReference>
<organism evidence="3 4">
    <name type="scientific">Streptomyces mauvecolor</name>
    <dbReference type="NCBI Taxonomy" id="58345"/>
    <lineage>
        <taxon>Bacteria</taxon>
        <taxon>Bacillati</taxon>
        <taxon>Actinomycetota</taxon>
        <taxon>Actinomycetes</taxon>
        <taxon>Kitasatosporales</taxon>
        <taxon>Streptomycetaceae</taxon>
        <taxon>Streptomyces</taxon>
    </lineage>
</organism>
<dbReference type="RefSeq" id="WP_344376984.1">
    <property type="nucleotide sequence ID" value="NZ_BAAASQ010000016.1"/>
</dbReference>
<evidence type="ECO:0000256" key="2">
    <source>
        <dbReference type="SAM" id="SignalP"/>
    </source>
</evidence>
<feature type="signal peptide" evidence="2">
    <location>
        <begin position="1"/>
        <end position="27"/>
    </location>
</feature>
<proteinExistence type="predicted"/>
<evidence type="ECO:0000256" key="1">
    <source>
        <dbReference type="SAM" id="MobiDB-lite"/>
    </source>
</evidence>
<evidence type="ECO:0000313" key="3">
    <source>
        <dbReference type="EMBL" id="MFC4959438.1"/>
    </source>
</evidence>
<feature type="region of interest" description="Disordered" evidence="1">
    <location>
        <begin position="28"/>
        <end position="51"/>
    </location>
</feature>
<evidence type="ECO:0000313" key="4">
    <source>
        <dbReference type="Proteomes" id="UP001595834"/>
    </source>
</evidence>
<sequence length="84" mass="8054">MNIHHRLKAATVAASLLLLAAPGIAAAEGSAGHGAEGSAGHDSVSEFGQSKVLGGQGRVGEALSNGMAMMSGALQRGGGTTGAN</sequence>
<keyword evidence="2" id="KW-0732">Signal</keyword>
<comment type="caution">
    <text evidence="3">The sequence shown here is derived from an EMBL/GenBank/DDBJ whole genome shotgun (WGS) entry which is preliminary data.</text>
</comment>
<accession>A0ABV9UST6</accession>
<dbReference type="Proteomes" id="UP001595834">
    <property type="component" value="Unassembled WGS sequence"/>
</dbReference>